<accession>A0A511NIV7</accession>
<proteinExistence type="predicted"/>
<organism evidence="1 2">
    <name type="scientific">Empedobacter brevis NBRC 14943 = ATCC 43319</name>
    <dbReference type="NCBI Taxonomy" id="1218108"/>
    <lineage>
        <taxon>Bacteria</taxon>
        <taxon>Pseudomonadati</taxon>
        <taxon>Bacteroidota</taxon>
        <taxon>Flavobacteriia</taxon>
        <taxon>Flavobacteriales</taxon>
        <taxon>Weeksellaceae</taxon>
        <taxon>Empedobacter</taxon>
    </lineage>
</organism>
<gene>
    <name evidence="1" type="ORF">EB1_25320</name>
</gene>
<name>A0A511NIV7_9FLAO</name>
<evidence type="ECO:0000313" key="2">
    <source>
        <dbReference type="Proteomes" id="UP000321245"/>
    </source>
</evidence>
<dbReference type="RefSeq" id="WP_019976909.1">
    <property type="nucleotide sequence ID" value="NZ_BJXC01000019.1"/>
</dbReference>
<dbReference type="Proteomes" id="UP000321245">
    <property type="component" value="Unassembled WGS sequence"/>
</dbReference>
<dbReference type="STRING" id="1218108.GCA_000382425_03442"/>
<evidence type="ECO:0000313" key="1">
    <source>
        <dbReference type="EMBL" id="GEM52742.1"/>
    </source>
</evidence>
<protein>
    <submittedName>
        <fullName evidence="1">Uncharacterized protein</fullName>
    </submittedName>
</protein>
<dbReference type="AlphaFoldDB" id="A0A511NIV7"/>
<keyword evidence="2" id="KW-1185">Reference proteome</keyword>
<sequence>MFKNKFKNMQMGENFEKRGFEVISDNEASALVGGCGNLKKCSQYTGSCTILGSCGQYAKEVESSIEVTP</sequence>
<comment type="caution">
    <text evidence="1">The sequence shown here is derived from an EMBL/GenBank/DDBJ whole genome shotgun (WGS) entry which is preliminary data.</text>
</comment>
<dbReference type="EMBL" id="BJXC01000019">
    <property type="protein sequence ID" value="GEM52742.1"/>
    <property type="molecule type" value="Genomic_DNA"/>
</dbReference>
<reference evidence="1 2" key="1">
    <citation type="submission" date="2019-07" db="EMBL/GenBank/DDBJ databases">
        <title>Whole genome shotgun sequence of Empedobacter brevis NBRC 14943.</title>
        <authorList>
            <person name="Hosoyama A."/>
            <person name="Uohara A."/>
            <person name="Ohji S."/>
            <person name="Ichikawa N."/>
        </authorList>
    </citation>
    <scope>NUCLEOTIDE SEQUENCE [LARGE SCALE GENOMIC DNA]</scope>
    <source>
        <strain evidence="1 2">NBRC 14943</strain>
    </source>
</reference>